<evidence type="ECO:0000313" key="3">
    <source>
        <dbReference type="Proteomes" id="UP000187158"/>
    </source>
</evidence>
<accession>A0ABX3GCW9</accession>
<comment type="caution">
    <text evidence="2">The sequence shown here is derived from an EMBL/GenBank/DDBJ whole genome shotgun (WGS) entry which is preliminary data.</text>
</comment>
<evidence type="ECO:0000256" key="1">
    <source>
        <dbReference type="SAM" id="Phobius"/>
    </source>
</evidence>
<name>A0ABX3GCW9_9BACL</name>
<sequence>MNSVQHKKLINALYVTFAFIIIATLRINPGSSIDSPIIISLRYFDRYAYGEYLIKSFFLFVIISILYAIRKNRKLISIGLFVGILGSFLLNTIIWYDWQNDNKIAQKSLIQDITAINHIVGNKDVLLIGQTVASESNLEMGLKDAAYRYMLFDDFVNKLKDEGEFSIENLPLTGFQINERVDMTNYPQYIITRINTLQDIDIEGYKKMNTNLAQYDIYNLESMVMNLQYLIKNRYPDNWTEKNFSIEAFGLKGKDKFNLYLNISKGANPNRVIDMKLSTGQGNSQLKIDKENSEIYKVELKKDINEDKVVVNVSSENTFIPNNVLMNGDSRELLVRLESLEID</sequence>
<reference evidence="2 3" key="1">
    <citation type="submission" date="2016-11" db="EMBL/GenBank/DDBJ databases">
        <title>Paenibacillus species isolates.</title>
        <authorList>
            <person name="Beno S.M."/>
        </authorList>
    </citation>
    <scope>NUCLEOTIDE SEQUENCE [LARGE SCALE GENOMIC DNA]</scope>
    <source>
        <strain evidence="2 3">FSL H7-0433</strain>
    </source>
</reference>
<feature type="transmembrane region" description="Helical" evidence="1">
    <location>
        <begin position="75"/>
        <end position="96"/>
    </location>
</feature>
<dbReference type="Proteomes" id="UP000187158">
    <property type="component" value="Unassembled WGS sequence"/>
</dbReference>
<feature type="transmembrane region" description="Helical" evidence="1">
    <location>
        <begin position="9"/>
        <end position="27"/>
    </location>
</feature>
<evidence type="ECO:0000313" key="2">
    <source>
        <dbReference type="EMBL" id="OMD01005.1"/>
    </source>
</evidence>
<gene>
    <name evidence="2" type="ORF">BSO21_32660</name>
</gene>
<keyword evidence="1" id="KW-1133">Transmembrane helix</keyword>
<proteinExistence type="predicted"/>
<dbReference type="EMBL" id="MPVP01000547">
    <property type="protein sequence ID" value="OMD01005.1"/>
    <property type="molecule type" value="Genomic_DNA"/>
</dbReference>
<keyword evidence="3" id="KW-1185">Reference proteome</keyword>
<organism evidence="2 3">
    <name type="scientific">Paenibacillus odorifer</name>
    <dbReference type="NCBI Taxonomy" id="189426"/>
    <lineage>
        <taxon>Bacteria</taxon>
        <taxon>Bacillati</taxon>
        <taxon>Bacillota</taxon>
        <taxon>Bacilli</taxon>
        <taxon>Bacillales</taxon>
        <taxon>Paenibacillaceae</taxon>
        <taxon>Paenibacillus</taxon>
    </lineage>
</organism>
<keyword evidence="1" id="KW-0812">Transmembrane</keyword>
<keyword evidence="1" id="KW-0472">Membrane</keyword>
<feature type="transmembrane region" description="Helical" evidence="1">
    <location>
        <begin position="47"/>
        <end position="68"/>
    </location>
</feature>
<protein>
    <submittedName>
        <fullName evidence="2">Uncharacterized protein</fullName>
    </submittedName>
</protein>